<evidence type="ECO:0000313" key="2">
    <source>
        <dbReference type="Proteomes" id="UP000824105"/>
    </source>
</evidence>
<dbReference type="AlphaFoldDB" id="A0A9D2FJY0"/>
<name>A0A9D2FJY0_9FIRM</name>
<dbReference type="Proteomes" id="UP000824105">
    <property type="component" value="Unassembled WGS sequence"/>
</dbReference>
<comment type="caution">
    <text evidence="1">The sequence shown here is derived from an EMBL/GenBank/DDBJ whole genome shotgun (WGS) entry which is preliminary data.</text>
</comment>
<proteinExistence type="predicted"/>
<dbReference type="Pfam" id="PF08889">
    <property type="entry name" value="WbqC"/>
    <property type="match status" value="1"/>
</dbReference>
<dbReference type="EMBL" id="DXBF01000055">
    <property type="protein sequence ID" value="HIZ62474.1"/>
    <property type="molecule type" value="Genomic_DNA"/>
</dbReference>
<protein>
    <submittedName>
        <fullName evidence="1">WbqC family protein</fullName>
    </submittedName>
</protein>
<reference evidence="1" key="2">
    <citation type="submission" date="2021-04" db="EMBL/GenBank/DDBJ databases">
        <authorList>
            <person name="Gilroy R."/>
        </authorList>
    </citation>
    <scope>NUCLEOTIDE SEQUENCE</scope>
    <source>
        <strain evidence="1">CHK188-11489</strain>
    </source>
</reference>
<evidence type="ECO:0000313" key="1">
    <source>
        <dbReference type="EMBL" id="HIZ62474.1"/>
    </source>
</evidence>
<accession>A0A9D2FJY0</accession>
<organism evidence="1 2">
    <name type="scientific">Candidatus Gemmiger avistercoris</name>
    <dbReference type="NCBI Taxonomy" id="2838606"/>
    <lineage>
        <taxon>Bacteria</taxon>
        <taxon>Bacillati</taxon>
        <taxon>Bacillota</taxon>
        <taxon>Clostridia</taxon>
        <taxon>Eubacteriales</taxon>
        <taxon>Gemmiger</taxon>
    </lineage>
</organism>
<reference evidence="1" key="1">
    <citation type="journal article" date="2021" name="PeerJ">
        <title>Extensive microbial diversity within the chicken gut microbiome revealed by metagenomics and culture.</title>
        <authorList>
            <person name="Gilroy R."/>
            <person name="Ravi A."/>
            <person name="Getino M."/>
            <person name="Pursley I."/>
            <person name="Horton D.L."/>
            <person name="Alikhan N.F."/>
            <person name="Baker D."/>
            <person name="Gharbi K."/>
            <person name="Hall N."/>
            <person name="Watson M."/>
            <person name="Adriaenssens E.M."/>
            <person name="Foster-Nyarko E."/>
            <person name="Jarju S."/>
            <person name="Secka A."/>
            <person name="Antonio M."/>
            <person name="Oren A."/>
            <person name="Chaudhuri R.R."/>
            <person name="La Ragione R."/>
            <person name="Hildebrand F."/>
            <person name="Pallen M.J."/>
        </authorList>
    </citation>
    <scope>NUCLEOTIDE SEQUENCE</scope>
    <source>
        <strain evidence="1">CHK188-11489</strain>
    </source>
</reference>
<gene>
    <name evidence="1" type="ORF">H9724_06885</name>
</gene>
<dbReference type="InterPro" id="IPR014985">
    <property type="entry name" value="WbqC"/>
</dbReference>
<sequence length="243" mass="27991">MIVGIHQPHYFPWMGYYDKMAKSDTFILMDDVQLEKGSLMYRNRILTATGKVEYLTISGDKHGYLDKKYWQLQSTNNDVWLTKHKNALRAAYGKSPWFDEVWSRIEDLFVNDESTICAYAARSVLRVKELLEIPTRIVYQHDLTTDAEAHKNNLVIALCQAVGGDRYLSGNGARKYTDEDSFAAAGLQIRYQQFTQPAYPQAHAAEFVPGISMLDMLFNCGIEETKRIFWETCRSVQEFSERG</sequence>